<evidence type="ECO:0000313" key="4">
    <source>
        <dbReference type="Proteomes" id="UP001233999"/>
    </source>
</evidence>
<proteinExistence type="predicted"/>
<dbReference type="EMBL" id="JASPKZ010006459">
    <property type="protein sequence ID" value="KAJ9587285.1"/>
    <property type="molecule type" value="Genomic_DNA"/>
</dbReference>
<protein>
    <submittedName>
        <fullName evidence="3">Uncharacterized protein</fullName>
    </submittedName>
</protein>
<organism evidence="3 4">
    <name type="scientific">Diploptera punctata</name>
    <name type="common">Pacific beetle cockroach</name>
    <dbReference type="NCBI Taxonomy" id="6984"/>
    <lineage>
        <taxon>Eukaryota</taxon>
        <taxon>Metazoa</taxon>
        <taxon>Ecdysozoa</taxon>
        <taxon>Arthropoda</taxon>
        <taxon>Hexapoda</taxon>
        <taxon>Insecta</taxon>
        <taxon>Pterygota</taxon>
        <taxon>Neoptera</taxon>
        <taxon>Polyneoptera</taxon>
        <taxon>Dictyoptera</taxon>
        <taxon>Blattodea</taxon>
        <taxon>Blaberoidea</taxon>
        <taxon>Blaberidae</taxon>
        <taxon>Diplopterinae</taxon>
        <taxon>Diploptera</taxon>
    </lineage>
</organism>
<feature type="coiled-coil region" evidence="1">
    <location>
        <begin position="122"/>
        <end position="149"/>
    </location>
</feature>
<reference evidence="3" key="1">
    <citation type="journal article" date="2023" name="IScience">
        <title>Live-bearing cockroach genome reveals convergent evolutionary mechanisms linked to viviparity in insects and beyond.</title>
        <authorList>
            <person name="Fouks B."/>
            <person name="Harrison M.C."/>
            <person name="Mikhailova A.A."/>
            <person name="Marchal E."/>
            <person name="English S."/>
            <person name="Carruthers M."/>
            <person name="Jennings E.C."/>
            <person name="Chiamaka E.L."/>
            <person name="Frigard R.A."/>
            <person name="Pippel M."/>
            <person name="Attardo G.M."/>
            <person name="Benoit J.B."/>
            <person name="Bornberg-Bauer E."/>
            <person name="Tobe S.S."/>
        </authorList>
    </citation>
    <scope>NUCLEOTIDE SEQUENCE</scope>
    <source>
        <strain evidence="3">Stay&amp;Tobe</strain>
    </source>
</reference>
<sequence length="195" mass="22321">MGGTSYNLFCIHCNQLICEVAKWKVNKKGKIAIPDIINVTTRDAEDAVNKDLLCYCGECIGEALQMKTCWKYFLNSAKITRSVIHNSDKMTDKQSSSSRKLTSNKETDKKSSLCDCNKSAEILEMKSRFENLEKQMNSMNEEYINKFKDMSKMLILYKLEITRLQEVIWSLHPEFDLNAAFTVDTSNISLALNNC</sequence>
<name>A0AAD7ZUQ7_DIPPU</name>
<accession>A0AAD7ZUQ7</accession>
<evidence type="ECO:0000256" key="2">
    <source>
        <dbReference type="SAM" id="MobiDB-lite"/>
    </source>
</evidence>
<feature type="region of interest" description="Disordered" evidence="2">
    <location>
        <begin position="90"/>
        <end position="111"/>
    </location>
</feature>
<evidence type="ECO:0000313" key="3">
    <source>
        <dbReference type="EMBL" id="KAJ9587285.1"/>
    </source>
</evidence>
<evidence type="ECO:0000256" key="1">
    <source>
        <dbReference type="SAM" id="Coils"/>
    </source>
</evidence>
<dbReference type="Proteomes" id="UP001233999">
    <property type="component" value="Unassembled WGS sequence"/>
</dbReference>
<comment type="caution">
    <text evidence="3">The sequence shown here is derived from an EMBL/GenBank/DDBJ whole genome shotgun (WGS) entry which is preliminary data.</text>
</comment>
<dbReference type="AlphaFoldDB" id="A0AAD7ZUQ7"/>
<reference evidence="3" key="2">
    <citation type="submission" date="2023-05" db="EMBL/GenBank/DDBJ databases">
        <authorList>
            <person name="Fouks B."/>
        </authorList>
    </citation>
    <scope>NUCLEOTIDE SEQUENCE</scope>
    <source>
        <strain evidence="3">Stay&amp;Tobe</strain>
        <tissue evidence="3">Testes</tissue>
    </source>
</reference>
<keyword evidence="1" id="KW-0175">Coiled coil</keyword>
<gene>
    <name evidence="3" type="ORF">L9F63_019189</name>
</gene>
<keyword evidence="4" id="KW-1185">Reference proteome</keyword>